<dbReference type="PANTHER" id="PTHR42941:SF1">
    <property type="entry name" value="SLL1037 PROTEIN"/>
    <property type="match status" value="1"/>
</dbReference>
<sequence length="322" mass="34468">MKFKSYARIAIGLFSAASVSVAVAQGTMSLATNPQGSAYYAVGSAISSLVTQKDAARLLVQPTSGSSENVVLLNNGDVEFAILNTVELAWAKSGDVIFNGRKHDDLRLVSAMFQFPIGIAVPADSDIKTLADLKGKRMPSGYASHLTIRYIQDAILNTAGLTSADVQGLPVANYVQGMEMLGQGRVDAAVVGPTSGKAREINSQLERQGGIRFIPIPNTPEALKQMQDVFPGAQHRQLSKGSKLPGVDEDVNVMSWSGFLATNAGVSDDVVYAVTKTIAENTGELAQATPTLRNLTPDNMLERHPVDYHPGAERYYREAGKW</sequence>
<feature type="chain" id="PRO_5046486093" evidence="1">
    <location>
        <begin position="25"/>
        <end position="322"/>
    </location>
</feature>
<gene>
    <name evidence="2" type="ORF">DHf2319_06135</name>
</gene>
<protein>
    <submittedName>
        <fullName evidence="2">TAXI family TRAP transporter solute-binding subunit</fullName>
    </submittedName>
</protein>
<name>A0ABY4AM63_9BURK</name>
<dbReference type="SUPFAM" id="SSF53850">
    <property type="entry name" value="Periplasmic binding protein-like II"/>
    <property type="match status" value="1"/>
</dbReference>
<proteinExistence type="predicted"/>
<accession>A0ABY4AM63</accession>
<keyword evidence="1" id="KW-0732">Signal</keyword>
<evidence type="ECO:0000313" key="2">
    <source>
        <dbReference type="EMBL" id="UOD51404.1"/>
    </source>
</evidence>
<dbReference type="PANTHER" id="PTHR42941">
    <property type="entry name" value="SLL1037 PROTEIN"/>
    <property type="match status" value="1"/>
</dbReference>
<dbReference type="RefSeq" id="WP_243479871.1">
    <property type="nucleotide sequence ID" value="NZ_CP063982.1"/>
</dbReference>
<dbReference type="NCBIfam" id="TIGR02122">
    <property type="entry name" value="TRAP_TAXI"/>
    <property type="match status" value="1"/>
</dbReference>
<dbReference type="InterPro" id="IPR011852">
    <property type="entry name" value="TRAP_TAXI"/>
</dbReference>
<dbReference type="Pfam" id="PF16868">
    <property type="entry name" value="NMT1_3"/>
    <property type="match status" value="1"/>
</dbReference>
<organism evidence="2 3">
    <name type="scientific">Orrella daihaiensis</name>
    <dbReference type="NCBI Taxonomy" id="2782176"/>
    <lineage>
        <taxon>Bacteria</taxon>
        <taxon>Pseudomonadati</taxon>
        <taxon>Pseudomonadota</taxon>
        <taxon>Betaproteobacteria</taxon>
        <taxon>Burkholderiales</taxon>
        <taxon>Alcaligenaceae</taxon>
        <taxon>Orrella</taxon>
    </lineage>
</organism>
<dbReference type="Proteomes" id="UP000831607">
    <property type="component" value="Chromosome"/>
</dbReference>
<feature type="signal peptide" evidence="1">
    <location>
        <begin position="1"/>
        <end position="24"/>
    </location>
</feature>
<keyword evidence="3" id="KW-1185">Reference proteome</keyword>
<evidence type="ECO:0000256" key="1">
    <source>
        <dbReference type="SAM" id="SignalP"/>
    </source>
</evidence>
<dbReference type="Gene3D" id="3.40.190.10">
    <property type="entry name" value="Periplasmic binding protein-like II"/>
    <property type="match status" value="2"/>
</dbReference>
<reference evidence="2 3" key="1">
    <citation type="submission" date="2020-11" db="EMBL/GenBank/DDBJ databases">
        <title>Algicoccus daihaiensis sp.nov., isolated from Daihai Lake in Inner Mongolia.</title>
        <authorList>
            <person name="Kai J."/>
        </authorList>
    </citation>
    <scope>NUCLEOTIDE SEQUENCE [LARGE SCALE GENOMIC DNA]</scope>
    <source>
        <strain evidence="3">f23</strain>
    </source>
</reference>
<dbReference type="EMBL" id="CP063982">
    <property type="protein sequence ID" value="UOD51404.1"/>
    <property type="molecule type" value="Genomic_DNA"/>
</dbReference>
<evidence type="ECO:0000313" key="3">
    <source>
        <dbReference type="Proteomes" id="UP000831607"/>
    </source>
</evidence>